<protein>
    <submittedName>
        <fullName evidence="1">Uncharacterized protein</fullName>
    </submittedName>
</protein>
<accession>A0A2P2R0D0</accession>
<sequence length="32" mass="3614">MQKNINSLFVSTFANFMSNGSNSPSNSKRYQN</sequence>
<dbReference type="EMBL" id="GGEC01092222">
    <property type="protein sequence ID" value="MBX72706.1"/>
    <property type="molecule type" value="Transcribed_RNA"/>
</dbReference>
<organism evidence="1">
    <name type="scientific">Rhizophora mucronata</name>
    <name type="common">Asiatic mangrove</name>
    <dbReference type="NCBI Taxonomy" id="61149"/>
    <lineage>
        <taxon>Eukaryota</taxon>
        <taxon>Viridiplantae</taxon>
        <taxon>Streptophyta</taxon>
        <taxon>Embryophyta</taxon>
        <taxon>Tracheophyta</taxon>
        <taxon>Spermatophyta</taxon>
        <taxon>Magnoliopsida</taxon>
        <taxon>eudicotyledons</taxon>
        <taxon>Gunneridae</taxon>
        <taxon>Pentapetalae</taxon>
        <taxon>rosids</taxon>
        <taxon>fabids</taxon>
        <taxon>Malpighiales</taxon>
        <taxon>Rhizophoraceae</taxon>
        <taxon>Rhizophora</taxon>
    </lineage>
</organism>
<evidence type="ECO:0000313" key="1">
    <source>
        <dbReference type="EMBL" id="MBX72706.1"/>
    </source>
</evidence>
<name>A0A2P2R0D0_RHIMU</name>
<dbReference type="AlphaFoldDB" id="A0A2P2R0D0"/>
<proteinExistence type="predicted"/>
<reference evidence="1" key="1">
    <citation type="submission" date="2018-02" db="EMBL/GenBank/DDBJ databases">
        <title>Rhizophora mucronata_Transcriptome.</title>
        <authorList>
            <person name="Meera S.P."/>
            <person name="Sreeshan A."/>
            <person name="Augustine A."/>
        </authorList>
    </citation>
    <scope>NUCLEOTIDE SEQUENCE</scope>
    <source>
        <tissue evidence="1">Leaf</tissue>
    </source>
</reference>